<dbReference type="SUPFAM" id="SSF50156">
    <property type="entry name" value="PDZ domain-like"/>
    <property type="match status" value="2"/>
</dbReference>
<keyword evidence="3" id="KW-1185">Reference proteome</keyword>
<protein>
    <submittedName>
        <fullName evidence="2">Probable MucD-putative a secreted serine proteinase</fullName>
        <ecNumber evidence="2">3.4.21.-</ecNumber>
    </submittedName>
</protein>
<dbReference type="NCBIfam" id="NF041199">
    <property type="entry name" value="trx7_PDZ_seleno"/>
    <property type="match status" value="1"/>
</dbReference>
<proteinExistence type="predicted"/>
<feature type="domain" description="PDZ" evidence="1">
    <location>
        <begin position="275"/>
        <end position="345"/>
    </location>
</feature>
<dbReference type="SUPFAM" id="SSF52833">
    <property type="entry name" value="Thioredoxin-like"/>
    <property type="match status" value="1"/>
</dbReference>
<organism evidence="2 3">
    <name type="scientific">Rhodopirellula baltica (strain DSM 10527 / NCIMB 13988 / SH1)</name>
    <dbReference type="NCBI Taxonomy" id="243090"/>
    <lineage>
        <taxon>Bacteria</taxon>
        <taxon>Pseudomonadati</taxon>
        <taxon>Planctomycetota</taxon>
        <taxon>Planctomycetia</taxon>
        <taxon>Pirellulales</taxon>
        <taxon>Pirellulaceae</taxon>
        <taxon>Rhodopirellula</taxon>
    </lineage>
</organism>
<dbReference type="Gene3D" id="3.40.30.10">
    <property type="entry name" value="Glutaredoxin"/>
    <property type="match status" value="1"/>
</dbReference>
<dbReference type="EMBL" id="BX294149">
    <property type="protein sequence ID" value="CAD76145.1"/>
    <property type="molecule type" value="Genomic_DNA"/>
</dbReference>
<dbReference type="InterPro" id="IPR001478">
    <property type="entry name" value="PDZ"/>
</dbReference>
<dbReference type="AlphaFoldDB" id="Q7ULX2"/>
<dbReference type="STRING" id="243090.RB9222"/>
<dbReference type="InParanoid" id="Q7ULX2"/>
<evidence type="ECO:0000259" key="1">
    <source>
        <dbReference type="SMART" id="SM00228"/>
    </source>
</evidence>
<dbReference type="Pfam" id="PF13180">
    <property type="entry name" value="PDZ_2"/>
    <property type="match status" value="1"/>
</dbReference>
<dbReference type="EC" id="3.4.21.-" evidence="2"/>
<gene>
    <name evidence="2" type="primary">mucD</name>
    <name evidence="2" type="ordered locus">RB9222</name>
</gene>
<dbReference type="SMART" id="SM00228">
    <property type="entry name" value="PDZ"/>
    <property type="match status" value="2"/>
</dbReference>
<dbReference type="eggNOG" id="COG0265">
    <property type="taxonomic scope" value="Bacteria"/>
</dbReference>
<evidence type="ECO:0000313" key="2">
    <source>
        <dbReference type="EMBL" id="CAD76145.1"/>
    </source>
</evidence>
<name>Q7ULX2_RHOBA</name>
<dbReference type="InterPro" id="IPR036249">
    <property type="entry name" value="Thioredoxin-like_sf"/>
</dbReference>
<evidence type="ECO:0000313" key="3">
    <source>
        <dbReference type="Proteomes" id="UP000001025"/>
    </source>
</evidence>
<accession>Q7ULX2</accession>
<dbReference type="InterPro" id="IPR036034">
    <property type="entry name" value="PDZ_sf"/>
</dbReference>
<keyword evidence="2" id="KW-0378">Hydrolase</keyword>
<dbReference type="eggNOG" id="COG0750">
    <property type="taxonomic scope" value="Bacteria"/>
</dbReference>
<dbReference type="GO" id="GO:0016787">
    <property type="term" value="F:hydrolase activity"/>
    <property type="evidence" value="ECO:0007669"/>
    <property type="project" value="UniProtKB-KW"/>
</dbReference>
<dbReference type="EnsemblBacteria" id="CAD76145">
    <property type="protein sequence ID" value="CAD76145"/>
    <property type="gene ID" value="RB9222"/>
</dbReference>
<dbReference type="HOGENOM" id="CLU_610919_0_0_0"/>
<dbReference type="PATRIC" id="fig|243090.15.peg.4418"/>
<sequence>MPDWCPSFSEAFPAASLPARRVFMSRLQRLRAVALIPALLSTGFASFASVDEAVAKEDRETIVRNDRERVLATGYWIYNDLNAAYEQARQTGKPILVVLRCLPCEECVKLDDDLVESDPELKRLLDQYIRVRVVGTNGLDLNVFQYDTDQSFAVFMLNADKTVYGRFGTRSHRTEWLGDVSLEGMAAALRESLKLHKAYPANRKSLAGKTGAPLEFASPEKYPTLTDRPDHLDYSGQVTKSCIHCHQIGEARRDYYWQKGQSIPEEVLHPYPHPKSIGLVLDARFPARVKSVAKDSAAAKAGFQVGDDLLSIQSQPLVSMADVQWALNQIPAKGAEVDVQTKRGDQTQTITLSLPEGWRRWDDPSWRVSSWMMRRIAGGGMRLLPLDESERQKLDLRSPMALRVANVGKYGLHATAHKAGVRVDDILIEFDGQSDLIREADVFDHVNEKFRPGDRVQMKFLRDGRERTVEIPIQK</sequence>
<dbReference type="Proteomes" id="UP000001025">
    <property type="component" value="Chromosome"/>
</dbReference>
<dbReference type="OrthoDB" id="259755at2"/>
<dbReference type="Gene3D" id="2.30.42.10">
    <property type="match status" value="2"/>
</dbReference>
<reference evidence="2 3" key="1">
    <citation type="journal article" date="2003" name="Proc. Natl. Acad. Sci. U.S.A.">
        <title>Complete genome sequence of the marine planctomycete Pirellula sp. strain 1.</title>
        <authorList>
            <person name="Gloeckner F.O."/>
            <person name="Kube M."/>
            <person name="Bauer M."/>
            <person name="Teeling H."/>
            <person name="Lombardot T."/>
            <person name="Ludwig W."/>
            <person name="Gade D."/>
            <person name="Beck A."/>
            <person name="Borzym K."/>
            <person name="Heitmann K."/>
            <person name="Rabus R."/>
            <person name="Schlesner H."/>
            <person name="Amann R."/>
            <person name="Reinhardt R."/>
        </authorList>
    </citation>
    <scope>NUCLEOTIDE SEQUENCE [LARGE SCALE GENOMIC DNA]</scope>
    <source>
        <strain evidence="3">DSM 10527 / NCIMB 13988 / SH1</strain>
    </source>
</reference>
<feature type="domain" description="PDZ" evidence="1">
    <location>
        <begin position="377"/>
        <end position="464"/>
    </location>
</feature>
<dbReference type="Pfam" id="PF13899">
    <property type="entry name" value="Thioredoxin_7"/>
    <property type="match status" value="1"/>
</dbReference>
<dbReference type="KEGG" id="rba:RB9222"/>